<protein>
    <submittedName>
        <fullName evidence="1">Uncharacterized protein</fullName>
    </submittedName>
</protein>
<gene>
    <name evidence="1" type="ORF">APZ42_018487</name>
</gene>
<dbReference type="EMBL" id="LRGB01000811">
    <property type="protein sequence ID" value="KZS15873.1"/>
    <property type="molecule type" value="Genomic_DNA"/>
</dbReference>
<dbReference type="PANTHER" id="PTHR46704">
    <property type="entry name" value="CXC DOMAIN-CONTAINING PROTEIN-RELATED"/>
    <property type="match status" value="1"/>
</dbReference>
<accession>A0A164Z2K6</accession>
<keyword evidence="2" id="KW-1185">Reference proteome</keyword>
<organism evidence="1 2">
    <name type="scientific">Daphnia magna</name>
    <dbReference type="NCBI Taxonomy" id="35525"/>
    <lineage>
        <taxon>Eukaryota</taxon>
        <taxon>Metazoa</taxon>
        <taxon>Ecdysozoa</taxon>
        <taxon>Arthropoda</taxon>
        <taxon>Crustacea</taxon>
        <taxon>Branchiopoda</taxon>
        <taxon>Diplostraca</taxon>
        <taxon>Cladocera</taxon>
        <taxon>Anomopoda</taxon>
        <taxon>Daphniidae</taxon>
        <taxon>Daphnia</taxon>
    </lineage>
</organism>
<evidence type="ECO:0000313" key="1">
    <source>
        <dbReference type="EMBL" id="KZS15873.1"/>
    </source>
</evidence>
<dbReference type="Proteomes" id="UP000076858">
    <property type="component" value="Unassembled WGS sequence"/>
</dbReference>
<comment type="caution">
    <text evidence="1">The sequence shown here is derived from an EMBL/GenBank/DDBJ whole genome shotgun (WGS) entry which is preliminary data.</text>
</comment>
<reference evidence="1 2" key="1">
    <citation type="submission" date="2016-03" db="EMBL/GenBank/DDBJ databases">
        <title>EvidentialGene: Evidence-directed Construction of Genes on Genomes.</title>
        <authorList>
            <person name="Gilbert D.G."/>
            <person name="Choi J.-H."/>
            <person name="Mockaitis K."/>
            <person name="Colbourne J."/>
            <person name="Pfrender M."/>
        </authorList>
    </citation>
    <scope>NUCLEOTIDE SEQUENCE [LARGE SCALE GENOMIC DNA]</scope>
    <source>
        <strain evidence="1 2">Xinb3</strain>
        <tissue evidence="1">Complete organism</tissue>
    </source>
</reference>
<proteinExistence type="predicted"/>
<sequence>MCDKVCVICNCVDNLWMLSFLIEKGAISLNSAILTRGDIIPITSEGQYVHGNSRKNYSSKRKILQAIQNNDTLQQRNYFSVNHEEQGVSDFPSRFDFNKNCFLCGDSADISASHKVKNPVVNVKSNDVHKAILKRCIERGDEWSAAVSSRIETGRIPVKRKVEDDDSERYKAFLVPATHITSHDEDYVSFKQLNEIMAKEGSTSEILNFIPQSLRTIMENLFTRKDIERKIGGIGQAIVQAVHPNSIAAPLQLGLAITLHHSFGSRQLIDLLHPLGLCSSYGDVVYFERNSAVEINTDLEGYSPQLSVQHIADNTDHNIIIIDGKGIFHGMGIMAAMCPAPLLRKKAIPWNRKITNEDILNAGKIPIISYRGDNKVCIISFRMITERDSIYSGTALGFLVQVIDLDGKDDTTCITSTLYFIVNQGRKYGFTPVLTFDQPLYLKAFAIKKSNSDLSHVVLKLGGFHTQMSYIHAICSLMDGSGFKEVAERAMLLVDDALHLLLLEELLKSCKQG</sequence>
<dbReference type="AlphaFoldDB" id="A0A164Z2K6"/>
<evidence type="ECO:0000313" key="2">
    <source>
        <dbReference type="Proteomes" id="UP000076858"/>
    </source>
</evidence>
<name>A0A164Z2K6_9CRUS</name>
<dbReference type="OrthoDB" id="10069752at2759"/>
<dbReference type="PANTHER" id="PTHR46704:SF9">
    <property type="entry name" value="BHLH DOMAIN-CONTAINING PROTEIN"/>
    <property type="match status" value="1"/>
</dbReference>